<evidence type="ECO:0000256" key="1">
    <source>
        <dbReference type="ARBA" id="ARBA00008023"/>
    </source>
</evidence>
<evidence type="ECO:0000256" key="4">
    <source>
        <dbReference type="ARBA" id="ARBA00022741"/>
    </source>
</evidence>
<keyword evidence="4 10" id="KW-0547">Nucleotide-binding</keyword>
<evidence type="ECO:0000256" key="9">
    <source>
        <dbReference type="ARBA" id="ARBA00052017"/>
    </source>
</evidence>
<gene>
    <name evidence="12" type="ORF">C8P63_11247</name>
</gene>
<dbReference type="GO" id="GO:0036222">
    <property type="term" value="F:XTP diphosphatase activity"/>
    <property type="evidence" value="ECO:0007669"/>
    <property type="project" value="UniProtKB-UniRule"/>
</dbReference>
<comment type="catalytic activity">
    <reaction evidence="10">
        <text>ITP + H2O = IMP + diphosphate + H(+)</text>
        <dbReference type="Rhea" id="RHEA:29399"/>
        <dbReference type="ChEBI" id="CHEBI:15377"/>
        <dbReference type="ChEBI" id="CHEBI:15378"/>
        <dbReference type="ChEBI" id="CHEBI:33019"/>
        <dbReference type="ChEBI" id="CHEBI:58053"/>
        <dbReference type="ChEBI" id="CHEBI:61402"/>
        <dbReference type="EC" id="3.6.1.66"/>
    </reaction>
</comment>
<evidence type="ECO:0000256" key="6">
    <source>
        <dbReference type="ARBA" id="ARBA00022842"/>
    </source>
</evidence>
<dbReference type="GO" id="GO:0046872">
    <property type="term" value="F:metal ion binding"/>
    <property type="evidence" value="ECO:0007669"/>
    <property type="project" value="UniProtKB-KW"/>
</dbReference>
<dbReference type="EMBL" id="QBKR01000012">
    <property type="protein sequence ID" value="PTX59352.1"/>
    <property type="molecule type" value="Genomic_DNA"/>
</dbReference>
<evidence type="ECO:0000313" key="12">
    <source>
        <dbReference type="EMBL" id="PTX59352.1"/>
    </source>
</evidence>
<evidence type="ECO:0000256" key="7">
    <source>
        <dbReference type="ARBA" id="ARBA00023080"/>
    </source>
</evidence>
<sequence length="217" mass="24117">MATTPWRWTELIFATRNRHKVKELDAMFREALGIRVKGLEGMENLPHIVEDRETFEGNAVKKAETIAGVLGRPVAADDSGLAVDALQGAPGVYSARYAGPDATDAENNRKLLMELEGLPEAERKAAFVCALALAVPGDETRVVRGECPGRIALRPRGENGFGYDPLFFLPERGCTMAELPPEVKNQISHRARATERLIRLLKETFDFGRFKGRKRKE</sequence>
<feature type="binding site" evidence="10">
    <location>
        <position position="184"/>
    </location>
    <ligand>
        <name>substrate</name>
    </ligand>
</feature>
<evidence type="ECO:0000313" key="13">
    <source>
        <dbReference type="Proteomes" id="UP000244240"/>
    </source>
</evidence>
<dbReference type="GO" id="GO:0000166">
    <property type="term" value="F:nucleotide binding"/>
    <property type="evidence" value="ECO:0007669"/>
    <property type="project" value="UniProtKB-KW"/>
</dbReference>
<feature type="binding site" evidence="10">
    <location>
        <position position="78"/>
    </location>
    <ligand>
        <name>Mg(2+)</name>
        <dbReference type="ChEBI" id="CHEBI:18420"/>
    </ligand>
</feature>
<proteinExistence type="inferred from homology"/>
<evidence type="ECO:0000256" key="5">
    <source>
        <dbReference type="ARBA" id="ARBA00022801"/>
    </source>
</evidence>
<dbReference type="SUPFAM" id="SSF52972">
    <property type="entry name" value="ITPase-like"/>
    <property type="match status" value="1"/>
</dbReference>
<evidence type="ECO:0000256" key="8">
    <source>
        <dbReference type="ARBA" id="ARBA00051875"/>
    </source>
</evidence>
<comment type="caution">
    <text evidence="10">Lacks conserved residue(s) required for the propagation of feature annotation.</text>
</comment>
<dbReference type="CDD" id="cd00515">
    <property type="entry name" value="HAM1"/>
    <property type="match status" value="1"/>
</dbReference>
<dbReference type="GO" id="GO:0005829">
    <property type="term" value="C:cytosol"/>
    <property type="evidence" value="ECO:0007669"/>
    <property type="project" value="TreeGrafter"/>
</dbReference>
<dbReference type="GO" id="GO:0017111">
    <property type="term" value="F:ribonucleoside triphosphate phosphatase activity"/>
    <property type="evidence" value="ECO:0007669"/>
    <property type="project" value="InterPro"/>
</dbReference>
<dbReference type="PANTHER" id="PTHR11067:SF9">
    <property type="entry name" value="INOSINE TRIPHOSPHATE PYROPHOSPHATASE"/>
    <property type="match status" value="1"/>
</dbReference>
<dbReference type="Proteomes" id="UP000244240">
    <property type="component" value="Unassembled WGS sequence"/>
</dbReference>
<evidence type="ECO:0000256" key="10">
    <source>
        <dbReference type="HAMAP-Rule" id="MF_01405"/>
    </source>
</evidence>
<name>A0A2T6BTE8_9BACL</name>
<accession>A0A2T6BTE8</accession>
<comment type="cofactor">
    <cofactor evidence="10">
        <name>Mg(2+)</name>
        <dbReference type="ChEBI" id="CHEBI:18420"/>
    </cofactor>
    <text evidence="10">Binds 1 Mg(2+) ion per subunit.</text>
</comment>
<dbReference type="HAMAP" id="MF_01405">
    <property type="entry name" value="Non_canon_purine_NTPase"/>
    <property type="match status" value="1"/>
</dbReference>
<feature type="active site" description="Proton acceptor" evidence="10">
    <location>
        <position position="78"/>
    </location>
</feature>
<dbReference type="RefSeq" id="WP_108023643.1">
    <property type="nucleotide sequence ID" value="NZ_QBKR01000012.1"/>
</dbReference>
<comment type="function">
    <text evidence="10">Pyrophosphatase that catalyzes the hydrolysis of nucleoside triphosphates to their monophosphate derivatives, with a high preference for the non-canonical purine nucleotides XTP (xanthosine triphosphate), dITP (deoxyinosine triphosphate) and ITP. Seems to function as a house-cleaning enzyme that removes non-canonical purine nucleotides from the nucleotide pool, thus preventing their incorporation into DNA/RNA and avoiding chromosomal lesions.</text>
</comment>
<dbReference type="InterPro" id="IPR020922">
    <property type="entry name" value="dITP/XTP_pyrophosphatase"/>
</dbReference>
<comment type="subunit">
    <text evidence="2 10">Homodimer.</text>
</comment>
<keyword evidence="5 10" id="KW-0378">Hydrolase</keyword>
<keyword evidence="6 10" id="KW-0460">Magnesium</keyword>
<dbReference type="OrthoDB" id="9807456at2"/>
<feature type="binding site" evidence="10">
    <location>
        <begin position="15"/>
        <end position="20"/>
    </location>
    <ligand>
        <name>substrate</name>
    </ligand>
</feature>
<feature type="binding site" evidence="10">
    <location>
        <position position="79"/>
    </location>
    <ligand>
        <name>substrate</name>
    </ligand>
</feature>
<protein>
    <recommendedName>
        <fullName evidence="10">dITP/XTP pyrophosphatase</fullName>
        <ecNumber evidence="10">3.6.1.66</ecNumber>
    </recommendedName>
    <alternativeName>
        <fullName evidence="10">Non-canonical purine NTP pyrophosphatase</fullName>
    </alternativeName>
    <alternativeName>
        <fullName evidence="10">Non-standard purine NTP pyrophosphatase</fullName>
    </alternativeName>
    <alternativeName>
        <fullName evidence="10">Nucleoside-triphosphate diphosphatase</fullName>
    </alternativeName>
    <alternativeName>
        <fullName evidence="10">Nucleoside-triphosphate pyrophosphatase</fullName>
        <shortName evidence="10">NTPase</shortName>
    </alternativeName>
</protein>
<dbReference type="FunFam" id="3.90.950.10:FF:000001">
    <property type="entry name" value="dITP/XTP pyrophosphatase"/>
    <property type="match status" value="1"/>
</dbReference>
<dbReference type="AlphaFoldDB" id="A0A2T6BTE8"/>
<dbReference type="Gene3D" id="3.90.950.10">
    <property type="match status" value="1"/>
</dbReference>
<dbReference type="PANTHER" id="PTHR11067">
    <property type="entry name" value="INOSINE TRIPHOSPHATE PYROPHOSPHATASE/HAM1 PROTEIN"/>
    <property type="match status" value="1"/>
</dbReference>
<feature type="binding site" evidence="10">
    <location>
        <begin position="161"/>
        <end position="164"/>
    </location>
    <ligand>
        <name>substrate</name>
    </ligand>
</feature>
<evidence type="ECO:0000256" key="11">
    <source>
        <dbReference type="RuleBase" id="RU003781"/>
    </source>
</evidence>
<keyword evidence="3 10" id="KW-0479">Metal-binding</keyword>
<comment type="catalytic activity">
    <reaction evidence="8 10">
        <text>dITP + H2O = dIMP + diphosphate + H(+)</text>
        <dbReference type="Rhea" id="RHEA:28342"/>
        <dbReference type="ChEBI" id="CHEBI:15377"/>
        <dbReference type="ChEBI" id="CHEBI:15378"/>
        <dbReference type="ChEBI" id="CHEBI:33019"/>
        <dbReference type="ChEBI" id="CHEBI:61194"/>
        <dbReference type="ChEBI" id="CHEBI:61382"/>
        <dbReference type="EC" id="3.6.1.66"/>
    </reaction>
</comment>
<organism evidence="12 13">
    <name type="scientific">Melghirimyces profundicolus</name>
    <dbReference type="NCBI Taxonomy" id="1242148"/>
    <lineage>
        <taxon>Bacteria</taxon>
        <taxon>Bacillati</taxon>
        <taxon>Bacillota</taxon>
        <taxon>Bacilli</taxon>
        <taxon>Bacillales</taxon>
        <taxon>Thermoactinomycetaceae</taxon>
        <taxon>Melghirimyces</taxon>
    </lineage>
</organism>
<comment type="catalytic activity">
    <reaction evidence="9 10">
        <text>XTP + H2O = XMP + diphosphate + H(+)</text>
        <dbReference type="Rhea" id="RHEA:28610"/>
        <dbReference type="ChEBI" id="CHEBI:15377"/>
        <dbReference type="ChEBI" id="CHEBI:15378"/>
        <dbReference type="ChEBI" id="CHEBI:33019"/>
        <dbReference type="ChEBI" id="CHEBI:57464"/>
        <dbReference type="ChEBI" id="CHEBI:61314"/>
        <dbReference type="EC" id="3.6.1.66"/>
    </reaction>
</comment>
<evidence type="ECO:0000256" key="3">
    <source>
        <dbReference type="ARBA" id="ARBA00022723"/>
    </source>
</evidence>
<evidence type="ECO:0000256" key="2">
    <source>
        <dbReference type="ARBA" id="ARBA00011738"/>
    </source>
</evidence>
<dbReference type="InterPro" id="IPR002637">
    <property type="entry name" value="RdgB/HAM1"/>
</dbReference>
<dbReference type="NCBIfam" id="TIGR00042">
    <property type="entry name" value="RdgB/HAM1 family non-canonical purine NTP pyrophosphatase"/>
    <property type="match status" value="1"/>
</dbReference>
<keyword evidence="13" id="KW-1185">Reference proteome</keyword>
<dbReference type="InterPro" id="IPR029001">
    <property type="entry name" value="ITPase-like_fam"/>
</dbReference>
<dbReference type="Pfam" id="PF01725">
    <property type="entry name" value="Ham1p_like"/>
    <property type="match status" value="1"/>
</dbReference>
<dbReference type="GO" id="GO:0036220">
    <property type="term" value="F:ITP diphosphatase activity"/>
    <property type="evidence" value="ECO:0007669"/>
    <property type="project" value="UniProtKB-UniRule"/>
</dbReference>
<comment type="similarity">
    <text evidence="1 10 11">Belongs to the HAM1 NTPase family.</text>
</comment>
<dbReference type="EC" id="3.6.1.66" evidence="10"/>
<dbReference type="GO" id="GO:0009146">
    <property type="term" value="P:purine nucleoside triphosphate catabolic process"/>
    <property type="evidence" value="ECO:0007669"/>
    <property type="project" value="UniProtKB-UniRule"/>
</dbReference>
<feature type="binding site" evidence="10">
    <location>
        <begin position="189"/>
        <end position="190"/>
    </location>
    <ligand>
        <name>substrate</name>
    </ligand>
</feature>
<comment type="caution">
    <text evidence="12">The sequence shown here is derived from an EMBL/GenBank/DDBJ whole genome shotgun (WGS) entry which is preliminary data.</text>
</comment>
<dbReference type="NCBIfam" id="NF011397">
    <property type="entry name" value="PRK14822.1"/>
    <property type="match status" value="1"/>
</dbReference>
<dbReference type="GO" id="GO:0009117">
    <property type="term" value="P:nucleotide metabolic process"/>
    <property type="evidence" value="ECO:0007669"/>
    <property type="project" value="UniProtKB-KW"/>
</dbReference>
<reference evidence="12 13" key="1">
    <citation type="submission" date="2018-04" db="EMBL/GenBank/DDBJ databases">
        <title>Genomic Encyclopedia of Archaeal and Bacterial Type Strains, Phase II (KMG-II): from individual species to whole genera.</title>
        <authorList>
            <person name="Goeker M."/>
        </authorList>
    </citation>
    <scope>NUCLEOTIDE SEQUENCE [LARGE SCALE GENOMIC DNA]</scope>
    <source>
        <strain evidence="12 13">DSM 45787</strain>
    </source>
</reference>
<keyword evidence="7 10" id="KW-0546">Nucleotide metabolism</keyword>
<dbReference type="GO" id="GO:0035870">
    <property type="term" value="F:dITP diphosphatase activity"/>
    <property type="evidence" value="ECO:0007669"/>
    <property type="project" value="UniProtKB-UniRule"/>
</dbReference>